<dbReference type="GO" id="GO:0008899">
    <property type="term" value="F:homoserine O-succinyltransferase activity"/>
    <property type="evidence" value="ECO:0007669"/>
    <property type="project" value="UniProtKB-UniRule"/>
</dbReference>
<evidence type="ECO:0000313" key="10">
    <source>
        <dbReference type="EMBL" id="SDO51857.1"/>
    </source>
</evidence>
<comment type="subcellular location">
    <subcellularLocation>
        <location evidence="1 8">Cytoplasm</location>
    </subcellularLocation>
</comment>
<comment type="catalytic activity">
    <reaction evidence="7 8">
        <text>L-homoserine + acetyl-CoA = O-acetyl-L-homoserine + CoA</text>
        <dbReference type="Rhea" id="RHEA:13701"/>
        <dbReference type="ChEBI" id="CHEBI:57287"/>
        <dbReference type="ChEBI" id="CHEBI:57288"/>
        <dbReference type="ChEBI" id="CHEBI:57476"/>
        <dbReference type="ChEBI" id="CHEBI:57716"/>
        <dbReference type="EC" id="2.3.1.31"/>
    </reaction>
</comment>
<dbReference type="GO" id="GO:0005737">
    <property type="term" value="C:cytoplasm"/>
    <property type="evidence" value="ECO:0007669"/>
    <property type="project" value="UniProtKB-SubCell"/>
</dbReference>
<dbReference type="SUPFAM" id="SSF52317">
    <property type="entry name" value="Class I glutamine amidotransferase-like"/>
    <property type="match status" value="1"/>
</dbReference>
<dbReference type="Gene3D" id="3.40.50.880">
    <property type="match status" value="1"/>
</dbReference>
<dbReference type="OrthoDB" id="9772423at2"/>
<keyword evidence="11" id="KW-1185">Reference proteome</keyword>
<dbReference type="HAMAP" id="MF_00295">
    <property type="entry name" value="MetA_acyltransf"/>
    <property type="match status" value="1"/>
</dbReference>
<feature type="active site" description="Acyl-thioester intermediate" evidence="8 9">
    <location>
        <position position="142"/>
    </location>
</feature>
<dbReference type="PANTHER" id="PTHR20919">
    <property type="entry name" value="HOMOSERINE O-SUCCINYLTRANSFERASE"/>
    <property type="match status" value="1"/>
</dbReference>
<evidence type="ECO:0000256" key="1">
    <source>
        <dbReference type="ARBA" id="ARBA00004496"/>
    </source>
</evidence>
<evidence type="ECO:0000256" key="8">
    <source>
        <dbReference type="HAMAP-Rule" id="MF_00295"/>
    </source>
</evidence>
<dbReference type="STRING" id="745820.SAMN04488053_11644"/>
<evidence type="ECO:0000313" key="11">
    <source>
        <dbReference type="Proteomes" id="UP000198778"/>
    </source>
</evidence>
<evidence type="ECO:0000256" key="3">
    <source>
        <dbReference type="ARBA" id="ARBA00022605"/>
    </source>
</evidence>
<keyword evidence="6 8" id="KW-0012">Acyltransferase</keyword>
<name>A0A1H0K7K7_9BACI</name>
<feature type="active site" description="Proton acceptor" evidence="8">
    <location>
        <position position="237"/>
    </location>
</feature>
<sequence length="304" mass="35422">MPINVPKNLPAKDILETENIFVMEDERATLQDIRPLNIVILNLMPEKEKTEAHLLRLLGNSPLQVNITFLRTVTYEPKNVSKSHLEAFYKDFESIKHHKFDGMIVTGAPIEHLTFEDVLYWKEITEIMDWAEENVTSSLHICWGAQAALYHLYGIDKVPLEEKCSGIFRHRIDPIMKKIELLRGFDDEFIAPHSRHTNIAIDVSEEHDELLLLAASKEAGPFLLMSKDGKHVMATGHLEYDTVTLKEEYERDLDRGLSVQIPAHYFPNNDPTEAPMNRWRSHAHLLFSNWLNYYVYQQTPYEWR</sequence>
<feature type="site" description="Important for acyl-CoA specificity" evidence="8">
    <location>
        <position position="111"/>
    </location>
</feature>
<dbReference type="EMBL" id="FNIL01000016">
    <property type="protein sequence ID" value="SDO51857.1"/>
    <property type="molecule type" value="Genomic_DNA"/>
</dbReference>
<dbReference type="InterPro" id="IPR033752">
    <property type="entry name" value="MetA_family"/>
</dbReference>
<feature type="active site" evidence="8">
    <location>
        <position position="239"/>
    </location>
</feature>
<accession>A0A1H0K7K7</accession>
<feature type="binding site" evidence="8">
    <location>
        <position position="194"/>
    </location>
    <ligand>
        <name>substrate</name>
    </ligand>
</feature>
<dbReference type="GO" id="GO:0004414">
    <property type="term" value="F:homoserine O-acetyltransferase activity"/>
    <property type="evidence" value="ECO:0007669"/>
    <property type="project" value="UniProtKB-EC"/>
</dbReference>
<comment type="pathway">
    <text evidence="8">Amino-acid biosynthesis; L-methionine biosynthesis via de novo pathway; O-acetyl-L-homoserine from L-homoserine: step 1/1.</text>
</comment>
<dbReference type="EC" id="2.3.1.31" evidence="8"/>
<dbReference type="FunFam" id="3.40.50.880:FF:000004">
    <property type="entry name" value="Homoserine O-succinyltransferase"/>
    <property type="match status" value="1"/>
</dbReference>
<comment type="similarity">
    <text evidence="8">Belongs to the MetA family.</text>
</comment>
<proteinExistence type="inferred from homology"/>
<keyword evidence="2 8" id="KW-0963">Cytoplasm</keyword>
<dbReference type="NCBIfam" id="TIGR01001">
    <property type="entry name" value="metA"/>
    <property type="match status" value="1"/>
</dbReference>
<dbReference type="InterPro" id="IPR029062">
    <property type="entry name" value="Class_I_gatase-like"/>
</dbReference>
<gene>
    <name evidence="8" type="primary">metAA</name>
    <name evidence="10" type="ORF">SAMN04488053_11644</name>
</gene>
<comment type="function">
    <text evidence="8">Transfers an acetyl group from acetyl-CoA to L-homoserine, forming acetyl-L-homoserine.</text>
</comment>
<reference evidence="11" key="1">
    <citation type="submission" date="2016-10" db="EMBL/GenBank/DDBJ databases">
        <authorList>
            <person name="Varghese N."/>
            <person name="Submissions S."/>
        </authorList>
    </citation>
    <scope>NUCLEOTIDE SEQUENCE [LARGE SCALE GENOMIC DNA]</scope>
    <source>
        <strain evidence="11">CGMCC 1.10369</strain>
    </source>
</reference>
<dbReference type="Pfam" id="PF04204">
    <property type="entry name" value="HTS"/>
    <property type="match status" value="1"/>
</dbReference>
<feature type="site" description="Important for substrate specificity" evidence="8">
    <location>
        <position position="194"/>
    </location>
</feature>
<dbReference type="PIRSF" id="PIRSF000450">
    <property type="entry name" value="H_ser_succinyltr"/>
    <property type="match status" value="1"/>
</dbReference>
<evidence type="ECO:0000256" key="7">
    <source>
        <dbReference type="ARBA" id="ARBA00049043"/>
    </source>
</evidence>
<evidence type="ECO:0000256" key="4">
    <source>
        <dbReference type="ARBA" id="ARBA00022679"/>
    </source>
</evidence>
<keyword evidence="3 8" id="KW-0028">Amino-acid biosynthesis</keyword>
<keyword evidence="5 8" id="KW-0486">Methionine biosynthesis</keyword>
<dbReference type="PANTHER" id="PTHR20919:SF0">
    <property type="entry name" value="HOMOSERINE O-SUCCINYLTRANSFERASE"/>
    <property type="match status" value="1"/>
</dbReference>
<evidence type="ECO:0000256" key="9">
    <source>
        <dbReference type="PIRSR" id="PIRSR000450-1"/>
    </source>
</evidence>
<dbReference type="CDD" id="cd03131">
    <property type="entry name" value="GATase1_HTS"/>
    <property type="match status" value="1"/>
</dbReference>
<evidence type="ECO:0000256" key="6">
    <source>
        <dbReference type="ARBA" id="ARBA00023315"/>
    </source>
</evidence>
<dbReference type="RefSeq" id="WP_090844109.1">
    <property type="nucleotide sequence ID" value="NZ_FNIL01000016.1"/>
</dbReference>
<dbReference type="InterPro" id="IPR005697">
    <property type="entry name" value="HST_MetA"/>
</dbReference>
<comment type="caution">
    <text evidence="8">Lacks conserved residue(s) required for the propagation of feature annotation.</text>
</comment>
<dbReference type="GO" id="GO:0019281">
    <property type="term" value="P:L-methionine biosynthetic process from homoserine via O-succinyl-L-homoserine and cystathionine"/>
    <property type="evidence" value="ECO:0007669"/>
    <property type="project" value="InterPro"/>
</dbReference>
<feature type="binding site" evidence="8">
    <location>
        <position position="251"/>
    </location>
    <ligand>
        <name>substrate</name>
    </ligand>
</feature>
<protein>
    <recommendedName>
        <fullName evidence="8">Homoserine O-acetyltransferase</fullName>
        <shortName evidence="8">HAT</shortName>
        <ecNumber evidence="8">2.3.1.31</ecNumber>
    </recommendedName>
    <alternativeName>
        <fullName evidence="8">Homoserine transacetylase</fullName>
        <shortName evidence="8">HTA</shortName>
    </alternativeName>
</protein>
<dbReference type="Proteomes" id="UP000198778">
    <property type="component" value="Unassembled WGS sequence"/>
</dbReference>
<dbReference type="UniPathway" id="UPA00051">
    <property type="reaction ID" value="UER00074"/>
</dbReference>
<keyword evidence="4 8" id="KW-0808">Transferase</keyword>
<evidence type="ECO:0000256" key="2">
    <source>
        <dbReference type="ARBA" id="ARBA00022490"/>
    </source>
</evidence>
<dbReference type="AlphaFoldDB" id="A0A1H0K7K7"/>
<evidence type="ECO:0000256" key="5">
    <source>
        <dbReference type="ARBA" id="ARBA00023167"/>
    </source>
</evidence>
<organism evidence="10 11">
    <name type="scientific">Alkalicoccus daliensis</name>
    <dbReference type="NCBI Taxonomy" id="745820"/>
    <lineage>
        <taxon>Bacteria</taxon>
        <taxon>Bacillati</taxon>
        <taxon>Bacillota</taxon>
        <taxon>Bacilli</taxon>
        <taxon>Bacillales</taxon>
        <taxon>Bacillaceae</taxon>
        <taxon>Alkalicoccus</taxon>
    </lineage>
</organism>
<feature type="binding site" evidence="8">
    <location>
        <position position="163"/>
    </location>
    <ligand>
        <name>substrate</name>
    </ligand>
</feature>